<reference evidence="3" key="1">
    <citation type="submission" date="2020-10" db="EMBL/GenBank/DDBJ databases">
        <authorList>
            <person name="Gilroy R."/>
        </authorList>
    </citation>
    <scope>NUCLEOTIDE SEQUENCE</scope>
    <source>
        <strain evidence="3">CHK186-9395</strain>
    </source>
</reference>
<dbReference type="Proteomes" id="UP000886861">
    <property type="component" value="Unassembled WGS sequence"/>
</dbReference>
<gene>
    <name evidence="3" type="ORF">IAA62_03110</name>
</gene>
<feature type="active site" description="Nucleophile" evidence="2">
    <location>
        <position position="7"/>
    </location>
</feature>
<dbReference type="GO" id="GO:0009264">
    <property type="term" value="P:deoxyribonucleotide catabolic process"/>
    <property type="evidence" value="ECO:0007669"/>
    <property type="project" value="InterPro"/>
</dbReference>
<dbReference type="InterPro" id="IPR036412">
    <property type="entry name" value="HAD-like_sf"/>
</dbReference>
<evidence type="ECO:0008006" key="5">
    <source>
        <dbReference type="Google" id="ProtNLM"/>
    </source>
</evidence>
<dbReference type="InterPro" id="IPR010708">
    <property type="entry name" value="5'(3')-deoxyribonucleotidase"/>
</dbReference>
<evidence type="ECO:0000313" key="3">
    <source>
        <dbReference type="EMBL" id="HIV01523.1"/>
    </source>
</evidence>
<comment type="caution">
    <text evidence="3">The sequence shown here is derived from an EMBL/GenBank/DDBJ whole genome shotgun (WGS) entry which is preliminary data.</text>
</comment>
<sequence>MKKIGIDLDKTIFTLKSLAYDILNKIQFLKNKDKIKYKEIKITEVKDVNPVIKKIHKVFKPKHYKPFPDAIETINKFHDAGYEIYFISNRPNVPAIVKATVAWIKENNIHCDKLILGCNNKGEYASQNGIDIMIDDMLENCTSLIKHGVKAIQFNKNQEEYENDIVMLNSWKKIGQYVENFFEHETLNEIEEIMDR</sequence>
<dbReference type="Pfam" id="PF06941">
    <property type="entry name" value="NT5C"/>
    <property type="match status" value="1"/>
</dbReference>
<evidence type="ECO:0000256" key="2">
    <source>
        <dbReference type="PIRSR" id="PIRSR610708-1"/>
    </source>
</evidence>
<evidence type="ECO:0000256" key="1">
    <source>
        <dbReference type="ARBA" id="ARBA00009589"/>
    </source>
</evidence>
<accession>A0A9D1SYB3</accession>
<comment type="similarity">
    <text evidence="1">Belongs to the 5'(3')-deoxyribonucleotidase family.</text>
</comment>
<dbReference type="Gene3D" id="3.40.50.1000">
    <property type="entry name" value="HAD superfamily/HAD-like"/>
    <property type="match status" value="1"/>
</dbReference>
<dbReference type="GO" id="GO:0008253">
    <property type="term" value="F:5'-nucleotidase activity"/>
    <property type="evidence" value="ECO:0007669"/>
    <property type="project" value="InterPro"/>
</dbReference>
<dbReference type="SUPFAM" id="SSF56784">
    <property type="entry name" value="HAD-like"/>
    <property type="match status" value="1"/>
</dbReference>
<protein>
    <recommendedName>
        <fullName evidence="5">Nucleotidase</fullName>
    </recommendedName>
</protein>
<name>A0A9D1SYB3_9FIRM</name>
<proteinExistence type="inferred from homology"/>
<feature type="active site" description="Proton donor" evidence="2">
    <location>
        <position position="9"/>
    </location>
</feature>
<dbReference type="EMBL" id="DVOJ01000012">
    <property type="protein sequence ID" value="HIV01523.1"/>
    <property type="molecule type" value="Genomic_DNA"/>
</dbReference>
<evidence type="ECO:0000313" key="4">
    <source>
        <dbReference type="Proteomes" id="UP000886861"/>
    </source>
</evidence>
<organism evidence="3 4">
    <name type="scientific">Candidatus Caccopulliclostridium gallistercoris</name>
    <dbReference type="NCBI Taxonomy" id="2840719"/>
    <lineage>
        <taxon>Bacteria</taxon>
        <taxon>Bacillati</taxon>
        <taxon>Bacillota</taxon>
        <taxon>Clostridia</taxon>
        <taxon>Candidatus Caccopulliclostridium</taxon>
    </lineage>
</organism>
<dbReference type="InterPro" id="IPR023214">
    <property type="entry name" value="HAD_sf"/>
</dbReference>
<dbReference type="AlphaFoldDB" id="A0A9D1SYB3"/>
<reference evidence="3" key="2">
    <citation type="journal article" date="2021" name="PeerJ">
        <title>Extensive microbial diversity within the chicken gut microbiome revealed by metagenomics and culture.</title>
        <authorList>
            <person name="Gilroy R."/>
            <person name="Ravi A."/>
            <person name="Getino M."/>
            <person name="Pursley I."/>
            <person name="Horton D.L."/>
            <person name="Alikhan N.F."/>
            <person name="Baker D."/>
            <person name="Gharbi K."/>
            <person name="Hall N."/>
            <person name="Watson M."/>
            <person name="Adriaenssens E.M."/>
            <person name="Foster-Nyarko E."/>
            <person name="Jarju S."/>
            <person name="Secka A."/>
            <person name="Antonio M."/>
            <person name="Oren A."/>
            <person name="Chaudhuri R.R."/>
            <person name="La Ragione R."/>
            <person name="Hildebrand F."/>
            <person name="Pallen M.J."/>
        </authorList>
    </citation>
    <scope>NUCLEOTIDE SEQUENCE</scope>
    <source>
        <strain evidence="3">CHK186-9395</strain>
    </source>
</reference>